<proteinExistence type="inferred from homology"/>
<evidence type="ECO:0000256" key="7">
    <source>
        <dbReference type="ARBA" id="ARBA00022692"/>
    </source>
</evidence>
<keyword evidence="9" id="KW-0375">Hydrogen ion transport</keyword>
<dbReference type="GO" id="GO:0006935">
    <property type="term" value="P:chemotaxis"/>
    <property type="evidence" value="ECO:0007669"/>
    <property type="project" value="UniProtKB-KW"/>
</dbReference>
<feature type="transmembrane region" description="Helical" evidence="13">
    <location>
        <begin position="213"/>
        <end position="232"/>
    </location>
</feature>
<dbReference type="eggNOG" id="COG1291">
    <property type="taxonomic scope" value="Bacteria"/>
</dbReference>
<name>Q1LH17_CUPMC</name>
<dbReference type="PANTHER" id="PTHR30433">
    <property type="entry name" value="CHEMOTAXIS PROTEIN MOTA"/>
    <property type="match status" value="1"/>
</dbReference>
<evidence type="ECO:0000256" key="12">
    <source>
        <dbReference type="ARBA" id="ARBA00023136"/>
    </source>
</evidence>
<dbReference type="GO" id="GO:0005886">
    <property type="term" value="C:plasma membrane"/>
    <property type="evidence" value="ECO:0007669"/>
    <property type="project" value="UniProtKB-SubCell"/>
</dbReference>
<evidence type="ECO:0000256" key="3">
    <source>
        <dbReference type="ARBA" id="ARBA00022448"/>
    </source>
</evidence>
<dbReference type="PROSITE" id="PS01307">
    <property type="entry name" value="MOTA"/>
    <property type="match status" value="1"/>
</dbReference>
<keyword evidence="16" id="KW-0966">Cell projection</keyword>
<dbReference type="InterPro" id="IPR002898">
    <property type="entry name" value="MotA_ExbB_proton_chnl"/>
</dbReference>
<dbReference type="InterPro" id="IPR000540">
    <property type="entry name" value="Flag_MotA_CS"/>
</dbReference>
<evidence type="ECO:0000313" key="16">
    <source>
        <dbReference type="EMBL" id="ABF10559.1"/>
    </source>
</evidence>
<keyword evidence="6" id="KW-0997">Cell inner membrane</keyword>
<feature type="domain" description="MotA/TolQ/ExbB proton channel" evidence="14">
    <location>
        <begin position="134"/>
        <end position="251"/>
    </location>
</feature>
<evidence type="ECO:0000256" key="11">
    <source>
        <dbReference type="ARBA" id="ARBA00023065"/>
    </source>
</evidence>
<evidence type="ECO:0000256" key="6">
    <source>
        <dbReference type="ARBA" id="ARBA00022519"/>
    </source>
</evidence>
<evidence type="ECO:0000313" key="17">
    <source>
        <dbReference type="Proteomes" id="UP000002429"/>
    </source>
</evidence>
<keyword evidence="5" id="KW-0145">Chemotaxis</keyword>
<reference evidence="17" key="1">
    <citation type="journal article" date="2010" name="PLoS ONE">
        <title>The complete genome sequence of Cupriavidus metallidurans strain CH34, a master survivalist in harsh and anthropogenic environments.</title>
        <authorList>
            <person name="Janssen P.J."/>
            <person name="Van Houdt R."/>
            <person name="Moors H."/>
            <person name="Monsieurs P."/>
            <person name="Morin N."/>
            <person name="Michaux A."/>
            <person name="Benotmane M.A."/>
            <person name="Leys N."/>
            <person name="Vallaeys T."/>
            <person name="Lapidus A."/>
            <person name="Monchy S."/>
            <person name="Medigue C."/>
            <person name="Taghavi S."/>
            <person name="McCorkle S."/>
            <person name="Dunn J."/>
            <person name="van der Lelie D."/>
            <person name="Mergeay M."/>
        </authorList>
    </citation>
    <scope>NUCLEOTIDE SEQUENCE [LARGE SCALE GENOMIC DNA]</scope>
    <source>
        <strain evidence="17">ATCC 43123 / DSM 2839 / NBRC 102507 / CH34</strain>
    </source>
</reference>
<dbReference type="AlphaFoldDB" id="Q1LH17"/>
<keyword evidence="17" id="KW-1185">Reference proteome</keyword>
<accession>Q1LH17</accession>
<evidence type="ECO:0000256" key="5">
    <source>
        <dbReference type="ARBA" id="ARBA00022500"/>
    </source>
</evidence>
<keyword evidence="11" id="KW-0406">Ion transport</keyword>
<dbReference type="GO" id="GO:0071978">
    <property type="term" value="P:bacterial-type flagellum-dependent swarming motility"/>
    <property type="evidence" value="ECO:0007669"/>
    <property type="project" value="InterPro"/>
</dbReference>
<evidence type="ECO:0000256" key="9">
    <source>
        <dbReference type="ARBA" id="ARBA00022781"/>
    </source>
</evidence>
<keyword evidence="16" id="KW-0969">Cilium</keyword>
<feature type="transmembrane region" description="Helical" evidence="13">
    <location>
        <begin position="183"/>
        <end position="201"/>
    </location>
</feature>
<dbReference type="HOGENOM" id="CLU_068213_0_0_4"/>
<evidence type="ECO:0000259" key="15">
    <source>
        <dbReference type="Pfam" id="PF20560"/>
    </source>
</evidence>
<keyword evidence="12 13" id="KW-0472">Membrane</keyword>
<feature type="transmembrane region" description="Helical" evidence="13">
    <location>
        <begin position="12"/>
        <end position="32"/>
    </location>
</feature>
<sequence>MPDACFSDGDPIVLVVLGYVVVVVAVLGGYALTGGHMGALYQPAELIIIGGAAVGAFISSNSGKAIKATMKAMPSLLKGSKYKKELYLDVMALLYVLLSKARREGILFLEKEIADPASSSVFSQYPRILADAKMMEFLTDYLRMMVNGNMNAFEIEALMDHEIETVRHEAEIPAHALSRVGDGLPAFGIVAAVMGVVHALASADLPPAELGALIANAMVGTFLGILLAYGFVSPLASRVEHQVSESIKMYECIKVTLLASLNGYAPLVAVEFGRKVLYSTVRPSFLELDDHVREVKSLT</sequence>
<dbReference type="EMBL" id="CP000353">
    <property type="protein sequence ID" value="ABF10559.1"/>
    <property type="molecule type" value="Genomic_DNA"/>
</dbReference>
<evidence type="ECO:0000256" key="1">
    <source>
        <dbReference type="ARBA" id="ARBA00004429"/>
    </source>
</evidence>
<evidence type="ECO:0000259" key="14">
    <source>
        <dbReference type="Pfam" id="PF01618"/>
    </source>
</evidence>
<dbReference type="Proteomes" id="UP000002429">
    <property type="component" value="Plasmid megaplasmid"/>
</dbReference>
<evidence type="ECO:0000256" key="13">
    <source>
        <dbReference type="SAM" id="Phobius"/>
    </source>
</evidence>
<gene>
    <name evidence="16" type="primary">motA</name>
    <name evidence="16" type="ordered locus">Rmet_3687</name>
</gene>
<evidence type="ECO:0000256" key="4">
    <source>
        <dbReference type="ARBA" id="ARBA00022475"/>
    </source>
</evidence>
<keyword evidence="7 13" id="KW-0812">Transmembrane</keyword>
<comment type="similarity">
    <text evidence="2">Belongs to the MotA family.</text>
</comment>
<feature type="domain" description="Motility protein A N-terminal" evidence="15">
    <location>
        <begin position="16"/>
        <end position="105"/>
    </location>
</feature>
<dbReference type="DNASU" id="4040503"/>
<dbReference type="Pfam" id="PF20560">
    <property type="entry name" value="MotA_N"/>
    <property type="match status" value="1"/>
</dbReference>
<evidence type="ECO:0000256" key="8">
    <source>
        <dbReference type="ARBA" id="ARBA00022779"/>
    </source>
</evidence>
<dbReference type="Pfam" id="PF01618">
    <property type="entry name" value="MotA_ExbB"/>
    <property type="match status" value="1"/>
</dbReference>
<feature type="transmembrane region" description="Helical" evidence="13">
    <location>
        <begin position="44"/>
        <end position="66"/>
    </location>
</feature>
<keyword evidence="8" id="KW-0283">Flagellar rotation</keyword>
<dbReference type="KEGG" id="rme:Rmet_3687"/>
<dbReference type="InterPro" id="IPR022522">
    <property type="entry name" value="Flagellar_motor_stator_MotA"/>
</dbReference>
<protein>
    <submittedName>
        <fullName evidence="16">Chemotaxis MotA protein, proton conductor component of flagella motor</fullName>
    </submittedName>
</protein>
<keyword evidence="3" id="KW-0813">Transport</keyword>
<keyword evidence="4" id="KW-1003">Cell membrane</keyword>
<keyword evidence="16" id="KW-0614">Plasmid</keyword>
<keyword evidence="16" id="KW-0282">Flagellum</keyword>
<dbReference type="InterPro" id="IPR047055">
    <property type="entry name" value="MotA-like"/>
</dbReference>
<keyword evidence="10 13" id="KW-1133">Transmembrane helix</keyword>
<dbReference type="PANTHER" id="PTHR30433:SF4">
    <property type="entry name" value="MOTILITY PROTEIN A"/>
    <property type="match status" value="1"/>
</dbReference>
<dbReference type="GO" id="GO:1902600">
    <property type="term" value="P:proton transmembrane transport"/>
    <property type="evidence" value="ECO:0007669"/>
    <property type="project" value="UniProtKB-KW"/>
</dbReference>
<evidence type="ECO:0000256" key="2">
    <source>
        <dbReference type="ARBA" id="ARBA00008038"/>
    </source>
</evidence>
<dbReference type="NCBIfam" id="TIGR03818">
    <property type="entry name" value="MotA1"/>
    <property type="match status" value="1"/>
</dbReference>
<comment type="subcellular location">
    <subcellularLocation>
        <location evidence="1">Cell inner membrane</location>
        <topology evidence="1">Multi-pass membrane protein</topology>
    </subcellularLocation>
</comment>
<organism evidence="16 17">
    <name type="scientific">Cupriavidus metallidurans (strain ATCC 43123 / DSM 2839 / NBRC 102507 / CH34)</name>
    <name type="common">Ralstonia metallidurans</name>
    <dbReference type="NCBI Taxonomy" id="266264"/>
    <lineage>
        <taxon>Bacteria</taxon>
        <taxon>Pseudomonadati</taxon>
        <taxon>Pseudomonadota</taxon>
        <taxon>Betaproteobacteria</taxon>
        <taxon>Burkholderiales</taxon>
        <taxon>Burkholderiaceae</taxon>
        <taxon>Cupriavidus</taxon>
    </lineage>
</organism>
<geneLocation type="plasmid" evidence="16 17">
    <name>megaplasmid</name>
</geneLocation>
<evidence type="ECO:0000256" key="10">
    <source>
        <dbReference type="ARBA" id="ARBA00022989"/>
    </source>
</evidence>
<dbReference type="InterPro" id="IPR046786">
    <property type="entry name" value="MotA_N"/>
</dbReference>